<dbReference type="EMBL" id="JABFCR010000078">
    <property type="protein sequence ID" value="NNU34900.1"/>
    <property type="molecule type" value="Genomic_DNA"/>
</dbReference>
<accession>A0ABX1W443</accession>
<evidence type="ECO:0000256" key="2">
    <source>
        <dbReference type="SAM" id="SignalP"/>
    </source>
</evidence>
<name>A0ABX1W443_9SPHI</name>
<dbReference type="RefSeq" id="WP_175270566.1">
    <property type="nucleotide sequence ID" value="NZ_JABFCR010000078.1"/>
</dbReference>
<reference evidence="3 4" key="1">
    <citation type="submission" date="2020-05" db="EMBL/GenBank/DDBJ databases">
        <authorList>
            <person name="Khan S.A."/>
            <person name="Jeon C.O."/>
            <person name="Chun B.H."/>
        </authorList>
    </citation>
    <scope>NUCLEOTIDE SEQUENCE [LARGE SCALE GENOMIC DNA]</scope>
    <source>
        <strain evidence="3 4">S1162</strain>
    </source>
</reference>
<dbReference type="InterPro" id="IPR017853">
    <property type="entry name" value="GH"/>
</dbReference>
<dbReference type="InterPro" id="IPR036962">
    <property type="entry name" value="Glyco_hydro_3_N_sf"/>
</dbReference>
<keyword evidence="2" id="KW-0732">Signal</keyword>
<organism evidence="3 4">
    <name type="scientific">Mucilaginibacter humi</name>
    <dbReference type="NCBI Taxonomy" id="2732510"/>
    <lineage>
        <taxon>Bacteria</taxon>
        <taxon>Pseudomonadati</taxon>
        <taxon>Bacteroidota</taxon>
        <taxon>Sphingobacteriia</taxon>
        <taxon>Sphingobacteriales</taxon>
        <taxon>Sphingobacteriaceae</taxon>
        <taxon>Mucilaginibacter</taxon>
    </lineage>
</organism>
<evidence type="ECO:0000256" key="1">
    <source>
        <dbReference type="ARBA" id="ARBA00022801"/>
    </source>
</evidence>
<feature type="signal peptide" evidence="2">
    <location>
        <begin position="1"/>
        <end position="30"/>
    </location>
</feature>
<protein>
    <recommendedName>
        <fullName evidence="5">Beta-glucosidase</fullName>
    </recommendedName>
</protein>
<dbReference type="SUPFAM" id="SSF51445">
    <property type="entry name" value="(Trans)glycosidases"/>
    <property type="match status" value="1"/>
</dbReference>
<keyword evidence="1" id="KW-0378">Hydrolase</keyword>
<sequence length="101" mass="11548">MRTILHAYSVRKATLLITLMSIVAGNNLMAQTADKPLYLDYTKPVDARVKDLISRMTLEEKAQYLNHVGPEIPRFGIKSDKWNRRCTALFGHGRLPCSRYP</sequence>
<dbReference type="Proteomes" id="UP000566071">
    <property type="component" value="Unassembled WGS sequence"/>
</dbReference>
<comment type="caution">
    <text evidence="3">The sequence shown here is derived from an EMBL/GenBank/DDBJ whole genome shotgun (WGS) entry which is preliminary data.</text>
</comment>
<evidence type="ECO:0008006" key="5">
    <source>
        <dbReference type="Google" id="ProtNLM"/>
    </source>
</evidence>
<proteinExistence type="predicted"/>
<keyword evidence="4" id="KW-1185">Reference proteome</keyword>
<evidence type="ECO:0000313" key="4">
    <source>
        <dbReference type="Proteomes" id="UP000566071"/>
    </source>
</evidence>
<feature type="chain" id="PRO_5045814538" description="Beta-glucosidase" evidence="2">
    <location>
        <begin position="31"/>
        <end position="101"/>
    </location>
</feature>
<dbReference type="Gene3D" id="3.20.20.300">
    <property type="entry name" value="Glycoside hydrolase, family 3, N-terminal domain"/>
    <property type="match status" value="1"/>
</dbReference>
<evidence type="ECO:0000313" key="3">
    <source>
        <dbReference type="EMBL" id="NNU34900.1"/>
    </source>
</evidence>
<gene>
    <name evidence="3" type="ORF">HK413_14125</name>
</gene>